<dbReference type="AlphaFoldDB" id="A0A382P1L2"/>
<reference evidence="1" key="1">
    <citation type="submission" date="2018-05" db="EMBL/GenBank/DDBJ databases">
        <authorList>
            <person name="Lanie J.A."/>
            <person name="Ng W.-L."/>
            <person name="Kazmierczak K.M."/>
            <person name="Andrzejewski T.M."/>
            <person name="Davidsen T.M."/>
            <person name="Wayne K.J."/>
            <person name="Tettelin H."/>
            <person name="Glass J.I."/>
            <person name="Rusch D."/>
            <person name="Podicherti R."/>
            <person name="Tsui H.-C.T."/>
            <person name="Winkler M.E."/>
        </authorList>
    </citation>
    <scope>NUCLEOTIDE SEQUENCE</scope>
</reference>
<feature type="non-terminal residue" evidence="1">
    <location>
        <position position="1"/>
    </location>
</feature>
<protein>
    <submittedName>
        <fullName evidence="1">Uncharacterized protein</fullName>
    </submittedName>
</protein>
<dbReference type="EMBL" id="UINC01103963">
    <property type="protein sequence ID" value="SVC66770.1"/>
    <property type="molecule type" value="Genomic_DNA"/>
</dbReference>
<organism evidence="1">
    <name type="scientific">marine metagenome</name>
    <dbReference type="NCBI Taxonomy" id="408172"/>
    <lineage>
        <taxon>unclassified sequences</taxon>
        <taxon>metagenomes</taxon>
        <taxon>ecological metagenomes</taxon>
    </lineage>
</organism>
<evidence type="ECO:0000313" key="1">
    <source>
        <dbReference type="EMBL" id="SVC66770.1"/>
    </source>
</evidence>
<sequence>YELSVELKVDIATGKSWAEAKG</sequence>
<proteinExistence type="predicted"/>
<accession>A0A382P1L2</accession>
<gene>
    <name evidence="1" type="ORF">METZ01_LOCUS319624</name>
</gene>
<name>A0A382P1L2_9ZZZZ</name>